<dbReference type="InterPro" id="IPR000524">
    <property type="entry name" value="Tscrpt_reg_HTH_GntR"/>
</dbReference>
<keyword evidence="2" id="KW-0238">DNA-binding</keyword>
<evidence type="ECO:0000313" key="6">
    <source>
        <dbReference type="Proteomes" id="UP000660745"/>
    </source>
</evidence>
<keyword evidence="1" id="KW-0805">Transcription regulation</keyword>
<proteinExistence type="predicted"/>
<dbReference type="Proteomes" id="UP000660745">
    <property type="component" value="Unassembled WGS sequence"/>
</dbReference>
<organism evidence="5 6">
    <name type="scientific">Nonomuraea glycinis</name>
    <dbReference type="NCBI Taxonomy" id="2047744"/>
    <lineage>
        <taxon>Bacteria</taxon>
        <taxon>Bacillati</taxon>
        <taxon>Actinomycetota</taxon>
        <taxon>Actinomycetes</taxon>
        <taxon>Streptosporangiales</taxon>
        <taxon>Streptosporangiaceae</taxon>
        <taxon>Nonomuraea</taxon>
    </lineage>
</organism>
<dbReference type="PANTHER" id="PTHR38445">
    <property type="entry name" value="HTH-TYPE TRANSCRIPTIONAL REPRESSOR YTRA"/>
    <property type="match status" value="1"/>
</dbReference>
<comment type="caution">
    <text evidence="5">The sequence shown here is derived from an EMBL/GenBank/DDBJ whole genome shotgun (WGS) entry which is preliminary data.</text>
</comment>
<dbReference type="SUPFAM" id="SSF46785">
    <property type="entry name" value="Winged helix' DNA-binding domain"/>
    <property type="match status" value="1"/>
</dbReference>
<dbReference type="PANTHER" id="PTHR38445:SF12">
    <property type="entry name" value="GNTR-FAMILY TRANSCRIPTIONAL REGULATOR"/>
    <property type="match status" value="1"/>
</dbReference>
<reference evidence="5" key="1">
    <citation type="journal article" date="2014" name="Int. J. Syst. Evol. Microbiol.">
        <title>Complete genome sequence of Corynebacterium casei LMG S-19264T (=DSM 44701T), isolated from a smear-ripened cheese.</title>
        <authorList>
            <consortium name="US DOE Joint Genome Institute (JGI-PGF)"/>
            <person name="Walter F."/>
            <person name="Albersmeier A."/>
            <person name="Kalinowski J."/>
            <person name="Ruckert C."/>
        </authorList>
    </citation>
    <scope>NUCLEOTIDE SEQUENCE</scope>
    <source>
        <strain evidence="5">CGMCC 4.7430</strain>
    </source>
</reference>
<evidence type="ECO:0000256" key="2">
    <source>
        <dbReference type="ARBA" id="ARBA00023125"/>
    </source>
</evidence>
<dbReference type="CDD" id="cd07377">
    <property type="entry name" value="WHTH_GntR"/>
    <property type="match status" value="1"/>
</dbReference>
<dbReference type="PROSITE" id="PS50949">
    <property type="entry name" value="HTH_GNTR"/>
    <property type="match status" value="1"/>
</dbReference>
<dbReference type="GO" id="GO:0003700">
    <property type="term" value="F:DNA-binding transcription factor activity"/>
    <property type="evidence" value="ECO:0007669"/>
    <property type="project" value="InterPro"/>
</dbReference>
<dbReference type="RefSeq" id="WP_189140430.1">
    <property type="nucleotide sequence ID" value="NZ_BMNK01000007.1"/>
</dbReference>
<keyword evidence="3" id="KW-0804">Transcription</keyword>
<gene>
    <name evidence="5" type="ORF">GCM10012278_42630</name>
</gene>
<evidence type="ECO:0000313" key="5">
    <source>
        <dbReference type="EMBL" id="GGP08954.1"/>
    </source>
</evidence>
<feature type="domain" description="HTH gntR-type" evidence="4">
    <location>
        <begin position="11"/>
        <end position="79"/>
    </location>
</feature>
<name>A0A918E705_9ACTN</name>
<keyword evidence="6" id="KW-1185">Reference proteome</keyword>
<dbReference type="InterPro" id="IPR036390">
    <property type="entry name" value="WH_DNA-bd_sf"/>
</dbReference>
<dbReference type="Pfam" id="PF00392">
    <property type="entry name" value="GntR"/>
    <property type="match status" value="1"/>
</dbReference>
<evidence type="ECO:0000259" key="4">
    <source>
        <dbReference type="PROSITE" id="PS50949"/>
    </source>
</evidence>
<accession>A0A918E705</accession>
<evidence type="ECO:0000256" key="3">
    <source>
        <dbReference type="ARBA" id="ARBA00023163"/>
    </source>
</evidence>
<reference evidence="5" key="2">
    <citation type="submission" date="2020-09" db="EMBL/GenBank/DDBJ databases">
        <authorList>
            <person name="Sun Q."/>
            <person name="Zhou Y."/>
        </authorList>
    </citation>
    <scope>NUCLEOTIDE SEQUENCE</scope>
    <source>
        <strain evidence="5">CGMCC 4.7430</strain>
    </source>
</reference>
<evidence type="ECO:0000256" key="1">
    <source>
        <dbReference type="ARBA" id="ARBA00023015"/>
    </source>
</evidence>
<dbReference type="Gene3D" id="1.10.10.10">
    <property type="entry name" value="Winged helix-like DNA-binding domain superfamily/Winged helix DNA-binding domain"/>
    <property type="match status" value="1"/>
</dbReference>
<protein>
    <submittedName>
        <fullName evidence="5">GntR family transcriptional regulator</fullName>
    </submittedName>
</protein>
<dbReference type="InterPro" id="IPR036388">
    <property type="entry name" value="WH-like_DNA-bd_sf"/>
</dbReference>
<dbReference type="AlphaFoldDB" id="A0A918E705"/>
<dbReference type="EMBL" id="BMNK01000007">
    <property type="protein sequence ID" value="GGP08954.1"/>
    <property type="molecule type" value="Genomic_DNA"/>
</dbReference>
<sequence length="133" mass="14885">MQLTLDLDSEVPIYLQIRDRVVEAVARGEAREGDPLPSTRQLAADFGINFHTVNKAYDLLRQQGVIRINRKSGAVIRRDHSSGPPEAGFAEDWEERMRVLLAEATVHGLGREEVMRRCAAILAGFASEERMTP</sequence>
<dbReference type="GO" id="GO:0003677">
    <property type="term" value="F:DNA binding"/>
    <property type="evidence" value="ECO:0007669"/>
    <property type="project" value="UniProtKB-KW"/>
</dbReference>
<dbReference type="SMART" id="SM00345">
    <property type="entry name" value="HTH_GNTR"/>
    <property type="match status" value="1"/>
</dbReference>